<sequence length="166" mass="19604">MEKVEMLVGYDMNLFAQKFEENSNKISGFMYNYFKSTIGDKVAGMNLEENVLFAWSYYFVQIANENSEVGEKIMQGMLAHFDYLINSKDEVEIRGADGNKPDENRPKYLLLDESFCSIWFKSSICSMLSYIYGQDNFEKAHKFLEENYYSKNERYRSMMLKTEDEE</sequence>
<comment type="caution">
    <text evidence="1">The sequence shown here is derived from an EMBL/GenBank/DDBJ whole genome shotgun (WGS) entry which is preliminary data.</text>
</comment>
<dbReference type="RefSeq" id="WP_183279636.1">
    <property type="nucleotide sequence ID" value="NZ_BLZR01000001.1"/>
</dbReference>
<reference evidence="1 2" key="1">
    <citation type="submission" date="2020-07" db="EMBL/GenBank/DDBJ databases">
        <title>A new beta-1,3-glucan-decomposing anaerobic bacterium isolated from anoxic soil subjected to biological soil disinfestation.</title>
        <authorList>
            <person name="Ueki A."/>
            <person name="Tonouchi A."/>
        </authorList>
    </citation>
    <scope>NUCLEOTIDE SEQUENCE [LARGE SCALE GENOMIC DNA]</scope>
    <source>
        <strain evidence="1 2">TW1</strain>
    </source>
</reference>
<dbReference type="AlphaFoldDB" id="A0A6V8SNQ8"/>
<accession>A0A6V8SNQ8</accession>
<name>A0A6V8SNQ8_9CLOT</name>
<keyword evidence="2" id="KW-1185">Reference proteome</keyword>
<evidence type="ECO:0000313" key="2">
    <source>
        <dbReference type="Proteomes" id="UP000580568"/>
    </source>
</evidence>
<gene>
    <name evidence="1" type="ORF">bsdtw1_04556</name>
</gene>
<protein>
    <submittedName>
        <fullName evidence="1">Uncharacterized protein</fullName>
    </submittedName>
</protein>
<proteinExistence type="predicted"/>
<dbReference type="Proteomes" id="UP000580568">
    <property type="component" value="Unassembled WGS sequence"/>
</dbReference>
<organism evidence="1 2">
    <name type="scientific">Clostridium fungisolvens</name>
    <dbReference type="NCBI Taxonomy" id="1604897"/>
    <lineage>
        <taxon>Bacteria</taxon>
        <taxon>Bacillati</taxon>
        <taxon>Bacillota</taxon>
        <taxon>Clostridia</taxon>
        <taxon>Eubacteriales</taxon>
        <taxon>Clostridiaceae</taxon>
        <taxon>Clostridium</taxon>
    </lineage>
</organism>
<evidence type="ECO:0000313" key="1">
    <source>
        <dbReference type="EMBL" id="GFP78336.1"/>
    </source>
</evidence>
<dbReference type="EMBL" id="BLZR01000001">
    <property type="protein sequence ID" value="GFP78336.1"/>
    <property type="molecule type" value="Genomic_DNA"/>
</dbReference>